<proteinExistence type="predicted"/>
<dbReference type="EMBL" id="BAABRP010000001">
    <property type="protein sequence ID" value="GAA5511875.1"/>
    <property type="molecule type" value="Genomic_DNA"/>
</dbReference>
<evidence type="ECO:0000313" key="2">
    <source>
        <dbReference type="Proteomes" id="UP001401887"/>
    </source>
</evidence>
<dbReference type="RefSeq" id="WP_345460616.1">
    <property type="nucleotide sequence ID" value="NZ_BAABRP010000001.1"/>
</dbReference>
<name>A0ABP9W3D5_9DEIO</name>
<sequence>MLPADLLAFLSARGGREFAVIACTRQGRGKKTRLHEVGIYRLTARGEEVQATGPSGQTRLLTRATFQEVFGGYEFREPQATGVLTDLGPLFG</sequence>
<gene>
    <name evidence="1" type="ORF">Dcar01_00589</name>
</gene>
<protein>
    <submittedName>
        <fullName evidence="1">Uncharacterized protein</fullName>
    </submittedName>
</protein>
<reference evidence="1 2" key="1">
    <citation type="submission" date="2024-02" db="EMBL/GenBank/DDBJ databases">
        <title>Deinococcus carri NBRC 110142.</title>
        <authorList>
            <person name="Ichikawa N."/>
            <person name="Katano-Makiyama Y."/>
            <person name="Hidaka K."/>
        </authorList>
    </citation>
    <scope>NUCLEOTIDE SEQUENCE [LARGE SCALE GENOMIC DNA]</scope>
    <source>
        <strain evidence="1 2">NBRC 110142</strain>
    </source>
</reference>
<organism evidence="1 2">
    <name type="scientific">Deinococcus carri</name>
    <dbReference type="NCBI Taxonomy" id="1211323"/>
    <lineage>
        <taxon>Bacteria</taxon>
        <taxon>Thermotogati</taxon>
        <taxon>Deinococcota</taxon>
        <taxon>Deinococci</taxon>
        <taxon>Deinococcales</taxon>
        <taxon>Deinococcaceae</taxon>
        <taxon>Deinococcus</taxon>
    </lineage>
</organism>
<comment type="caution">
    <text evidence="1">The sequence shown here is derived from an EMBL/GenBank/DDBJ whole genome shotgun (WGS) entry which is preliminary data.</text>
</comment>
<dbReference type="Proteomes" id="UP001401887">
    <property type="component" value="Unassembled WGS sequence"/>
</dbReference>
<accession>A0ABP9W3D5</accession>
<keyword evidence="2" id="KW-1185">Reference proteome</keyword>
<evidence type="ECO:0000313" key="1">
    <source>
        <dbReference type="EMBL" id="GAA5511875.1"/>
    </source>
</evidence>